<evidence type="ECO:0000259" key="8">
    <source>
        <dbReference type="PROSITE" id="PS50011"/>
    </source>
</evidence>
<evidence type="ECO:0000256" key="4">
    <source>
        <dbReference type="ARBA" id="ARBA00022777"/>
    </source>
</evidence>
<evidence type="ECO:0000256" key="1">
    <source>
        <dbReference type="ARBA" id="ARBA00022527"/>
    </source>
</evidence>
<feature type="compositionally biased region" description="Polar residues" evidence="7">
    <location>
        <begin position="20"/>
        <end position="36"/>
    </location>
</feature>
<sequence>MSFDEGDKQIYENNKKIQKRNSNSPFTKHTKTSIYSDRNESLRNKNQTHQNSYQMKSYRVIKNNNTENEKQNVILGTEEFESTPFRSGTGSDGIEKEDLSVSMVEVNSKISQDSENSEESAVTEETDESGSISGSESGSESGSGSETETETETETESVGGSTQGSQTENESQTRSNFERPVVKMSVGLLNTYKTINKKYYEKKMQKDFKNKSHRSLSLYNNGYDDESYNYVIKKNEVFAGVYQIVRNIGVGSFGQVVQAFDHKNQKYVAIKIIKSKSAFYRQGLIEKQILERLNQADPEDKYHVVKLIDSFKYRNHLCFVFELLSLNLYQVLKKTKLKGISIVLVKTLALQIVETLQFLRSKNVQIIHCDLKPENILLENPRKARIKVIDFGSSCEQNQKIHTYIQSRFYRSPEILLKMEYGYAIDMWSFGCILVELRTGKPLFPGRNEFEQMAKIVEVLGIPPDDMLNKAAGTSKFFEKNRNDKWVLKKITNNKTNTQFRKRSLSDILRIPTNEYNKKFETNFKSNQVNQKNFSISNTRKKELDYLMIYEHLQFRDLILKMLDYNPNARITPIQVMKHPFFRIRFHKNTQTNGIMPINSNYNSNDNFSEFNLSNQKLIQKNQNYKIIKLSKKDNGKGKRNSNTKKNINTNSINIGNDNNINILSISGNNNGRGYFKRKDIEKTTNINVNSNSGRSKESKYENQGFQNDNNGCWFFKNKKNEKKIIYDAQTQFD</sequence>
<dbReference type="PROSITE" id="PS50011">
    <property type="entry name" value="PROTEIN_KINASE_DOM"/>
    <property type="match status" value="1"/>
</dbReference>
<dbReference type="InterPro" id="IPR050494">
    <property type="entry name" value="Ser_Thr_dual-spec_kinase"/>
</dbReference>
<feature type="binding site" evidence="6">
    <location>
        <position position="271"/>
    </location>
    <ligand>
        <name>ATP</name>
        <dbReference type="ChEBI" id="CHEBI:30616"/>
    </ligand>
</feature>
<evidence type="ECO:0000256" key="2">
    <source>
        <dbReference type="ARBA" id="ARBA00022679"/>
    </source>
</evidence>
<dbReference type="AlphaFoldDB" id="A0AAV8A8V6"/>
<dbReference type="GO" id="GO:0005524">
    <property type="term" value="F:ATP binding"/>
    <property type="evidence" value="ECO:0007669"/>
    <property type="project" value="UniProtKB-UniRule"/>
</dbReference>
<keyword evidence="4 9" id="KW-0418">Kinase</keyword>
<keyword evidence="3 6" id="KW-0547">Nucleotide-binding</keyword>
<dbReference type="GO" id="GO:0004674">
    <property type="term" value="F:protein serine/threonine kinase activity"/>
    <property type="evidence" value="ECO:0007669"/>
    <property type="project" value="UniProtKB-KW"/>
</dbReference>
<dbReference type="InterPro" id="IPR008271">
    <property type="entry name" value="Ser/Thr_kinase_AS"/>
</dbReference>
<evidence type="ECO:0000313" key="9">
    <source>
        <dbReference type="EMBL" id="KAJ3448659.1"/>
    </source>
</evidence>
<evidence type="ECO:0000256" key="3">
    <source>
        <dbReference type="ARBA" id="ARBA00022741"/>
    </source>
</evidence>
<dbReference type="InterPro" id="IPR011009">
    <property type="entry name" value="Kinase-like_dom_sf"/>
</dbReference>
<dbReference type="InterPro" id="IPR017441">
    <property type="entry name" value="Protein_kinase_ATP_BS"/>
</dbReference>
<feature type="compositionally biased region" description="Low complexity" evidence="7">
    <location>
        <begin position="156"/>
        <end position="168"/>
    </location>
</feature>
<feature type="region of interest" description="Disordered" evidence="7">
    <location>
        <begin position="1"/>
        <end position="179"/>
    </location>
</feature>
<dbReference type="PANTHER" id="PTHR24058">
    <property type="entry name" value="DUAL SPECIFICITY PROTEIN KINASE"/>
    <property type="match status" value="1"/>
</dbReference>
<dbReference type="EMBL" id="JANTQA010000015">
    <property type="protein sequence ID" value="KAJ3448659.1"/>
    <property type="molecule type" value="Genomic_DNA"/>
</dbReference>
<dbReference type="SUPFAM" id="SSF56112">
    <property type="entry name" value="Protein kinase-like (PK-like)"/>
    <property type="match status" value="1"/>
</dbReference>
<feature type="compositionally biased region" description="Polar residues" evidence="7">
    <location>
        <begin position="44"/>
        <end position="55"/>
    </location>
</feature>
<dbReference type="SMART" id="SM00220">
    <property type="entry name" value="S_TKc"/>
    <property type="match status" value="1"/>
</dbReference>
<feature type="compositionally biased region" description="Acidic residues" evidence="7">
    <location>
        <begin position="115"/>
        <end position="128"/>
    </location>
</feature>
<dbReference type="PROSITE" id="PS00108">
    <property type="entry name" value="PROTEIN_KINASE_ST"/>
    <property type="match status" value="1"/>
</dbReference>
<organism evidence="9 10">
    <name type="scientific">Anaeramoeba flamelloides</name>
    <dbReference type="NCBI Taxonomy" id="1746091"/>
    <lineage>
        <taxon>Eukaryota</taxon>
        <taxon>Metamonada</taxon>
        <taxon>Anaeramoebidae</taxon>
        <taxon>Anaeramoeba</taxon>
    </lineage>
</organism>
<evidence type="ECO:0000256" key="6">
    <source>
        <dbReference type="PROSITE-ProRule" id="PRU10141"/>
    </source>
</evidence>
<keyword evidence="5 6" id="KW-0067">ATP-binding</keyword>
<name>A0AAV8A8V6_9EUKA</name>
<protein>
    <submittedName>
        <fullName evidence="9">Serine/threonine-protein kinase minibrain</fullName>
    </submittedName>
</protein>
<gene>
    <name evidence="9" type="ORF">M0812_01141</name>
</gene>
<keyword evidence="1" id="KW-0723">Serine/threonine-protein kinase</keyword>
<keyword evidence="2" id="KW-0808">Transferase</keyword>
<dbReference type="Proteomes" id="UP001146793">
    <property type="component" value="Unassembled WGS sequence"/>
</dbReference>
<evidence type="ECO:0000256" key="7">
    <source>
        <dbReference type="SAM" id="MobiDB-lite"/>
    </source>
</evidence>
<accession>A0AAV8A8V6</accession>
<evidence type="ECO:0000256" key="5">
    <source>
        <dbReference type="ARBA" id="ARBA00022840"/>
    </source>
</evidence>
<dbReference type="InterPro" id="IPR000719">
    <property type="entry name" value="Prot_kinase_dom"/>
</dbReference>
<evidence type="ECO:0000313" key="10">
    <source>
        <dbReference type="Proteomes" id="UP001146793"/>
    </source>
</evidence>
<feature type="domain" description="Protein kinase" evidence="8">
    <location>
        <begin position="242"/>
        <end position="582"/>
    </location>
</feature>
<dbReference type="Gene3D" id="3.30.200.20">
    <property type="entry name" value="Phosphorylase Kinase, domain 1"/>
    <property type="match status" value="1"/>
</dbReference>
<proteinExistence type="predicted"/>
<dbReference type="Gene3D" id="1.10.510.10">
    <property type="entry name" value="Transferase(Phosphotransferase) domain 1"/>
    <property type="match status" value="1"/>
</dbReference>
<reference evidence="9" key="1">
    <citation type="submission" date="2022-08" db="EMBL/GenBank/DDBJ databases">
        <title>Novel sulphate-reducing endosymbionts in the free-living metamonad Anaeramoeba.</title>
        <authorList>
            <person name="Jerlstrom-Hultqvist J."/>
            <person name="Cepicka I."/>
            <person name="Gallot-Lavallee L."/>
            <person name="Salas-Leiva D."/>
            <person name="Curtis B.A."/>
            <person name="Zahonova K."/>
            <person name="Pipaliya S."/>
            <person name="Dacks J."/>
            <person name="Roger A.J."/>
        </authorList>
    </citation>
    <scope>NUCLEOTIDE SEQUENCE</scope>
    <source>
        <strain evidence="9">Busselton2</strain>
    </source>
</reference>
<feature type="compositionally biased region" description="Low complexity" evidence="7">
    <location>
        <begin position="129"/>
        <end position="146"/>
    </location>
</feature>
<comment type="caution">
    <text evidence="9">The sequence shown here is derived from an EMBL/GenBank/DDBJ whole genome shotgun (WGS) entry which is preliminary data.</text>
</comment>
<dbReference type="Pfam" id="PF00069">
    <property type="entry name" value="Pkinase"/>
    <property type="match status" value="1"/>
</dbReference>
<feature type="compositionally biased region" description="Basic and acidic residues" evidence="7">
    <location>
        <begin position="1"/>
        <end position="15"/>
    </location>
</feature>
<dbReference type="PROSITE" id="PS00107">
    <property type="entry name" value="PROTEIN_KINASE_ATP"/>
    <property type="match status" value="1"/>
</dbReference>
<dbReference type="PANTHER" id="PTHR24058:SF28">
    <property type="entry name" value="SERINE_THREONINE-PROTEIN KINASE MINIBRAIN"/>
    <property type="match status" value="1"/>
</dbReference>